<dbReference type="PRINTS" id="PR00039">
    <property type="entry name" value="HTHLYSR"/>
</dbReference>
<dbReference type="InterPro" id="IPR000847">
    <property type="entry name" value="LysR_HTH_N"/>
</dbReference>
<evidence type="ECO:0000256" key="2">
    <source>
        <dbReference type="ARBA" id="ARBA00023015"/>
    </source>
</evidence>
<dbReference type="SUPFAM" id="SSF53850">
    <property type="entry name" value="Periplasmic binding protein-like II"/>
    <property type="match status" value="1"/>
</dbReference>
<accession>A0ABX1GGJ9</accession>
<dbReference type="InterPro" id="IPR036390">
    <property type="entry name" value="WH_DNA-bd_sf"/>
</dbReference>
<comment type="caution">
    <text evidence="6">The sequence shown here is derived from an EMBL/GenBank/DDBJ whole genome shotgun (WGS) entry which is preliminary data.</text>
</comment>
<dbReference type="RefSeq" id="WP_168450851.1">
    <property type="nucleotide sequence ID" value="NZ_JAAWWK010000004.1"/>
</dbReference>
<keyword evidence="4" id="KW-0804">Transcription</keyword>
<keyword evidence="7" id="KW-1185">Reference proteome</keyword>
<dbReference type="SUPFAM" id="SSF46785">
    <property type="entry name" value="Winged helix' DNA-binding domain"/>
    <property type="match status" value="1"/>
</dbReference>
<dbReference type="PANTHER" id="PTHR30126:SF88">
    <property type="entry name" value="TRANSCRIPTIONAL REGULATOR-RELATED"/>
    <property type="match status" value="1"/>
</dbReference>
<evidence type="ECO:0000259" key="5">
    <source>
        <dbReference type="PROSITE" id="PS50931"/>
    </source>
</evidence>
<evidence type="ECO:0000313" key="7">
    <source>
        <dbReference type="Proteomes" id="UP000765845"/>
    </source>
</evidence>
<dbReference type="PANTHER" id="PTHR30126">
    <property type="entry name" value="HTH-TYPE TRANSCRIPTIONAL REGULATOR"/>
    <property type="match status" value="1"/>
</dbReference>
<keyword evidence="3" id="KW-0238">DNA-binding</keyword>
<keyword evidence="2" id="KW-0805">Transcription regulation</keyword>
<protein>
    <submittedName>
        <fullName evidence="6">LysR family transcriptional regulator</fullName>
    </submittedName>
</protein>
<dbReference type="Pfam" id="PF00126">
    <property type="entry name" value="HTH_1"/>
    <property type="match status" value="1"/>
</dbReference>
<organism evidence="6 7">
    <name type="scientific">Spongiibacter thalassae</name>
    <dbReference type="NCBI Taxonomy" id="2721624"/>
    <lineage>
        <taxon>Bacteria</taxon>
        <taxon>Pseudomonadati</taxon>
        <taxon>Pseudomonadota</taxon>
        <taxon>Gammaproteobacteria</taxon>
        <taxon>Cellvibrionales</taxon>
        <taxon>Spongiibacteraceae</taxon>
        <taxon>Spongiibacter</taxon>
    </lineage>
</organism>
<comment type="similarity">
    <text evidence="1">Belongs to the LysR transcriptional regulatory family.</text>
</comment>
<name>A0ABX1GGJ9_9GAMM</name>
<gene>
    <name evidence="6" type="ORF">HCU74_13040</name>
</gene>
<dbReference type="InterPro" id="IPR036388">
    <property type="entry name" value="WH-like_DNA-bd_sf"/>
</dbReference>
<dbReference type="InterPro" id="IPR005119">
    <property type="entry name" value="LysR_subst-bd"/>
</dbReference>
<dbReference type="Pfam" id="PF03466">
    <property type="entry name" value="LysR_substrate"/>
    <property type="match status" value="1"/>
</dbReference>
<evidence type="ECO:0000256" key="4">
    <source>
        <dbReference type="ARBA" id="ARBA00023163"/>
    </source>
</evidence>
<evidence type="ECO:0000313" key="6">
    <source>
        <dbReference type="EMBL" id="NKI18335.1"/>
    </source>
</evidence>
<sequence length="303" mass="33481">MRGPRTSLDQWHCFLAVVDEGSYARAAEALHKSQSAVTYAIQKLEEQLGVSIFEIRGRKAELTEAGQVMYRRGRTLLDEAMRLESSAQSIAAGWEPQLRIVSDALFPAHAMLDCLEVLSRDCPDTRIECVETVLSGAEEALLEQRCDIAITGVVPPGFLGRPLLRVKFIAVAHCQHALHRLGRELEFQDLRPFRQVVVRDSGQRKRRDSGWLEAAQRLTVSRMDMSVRAVARGLGFAWLPEVFVREELLKGELLPLPLKVGGERYAELFLILPDRDCAGPAALRAEELLIAAAASLSASGVGA</sequence>
<dbReference type="EMBL" id="JAAWWK010000004">
    <property type="protein sequence ID" value="NKI18335.1"/>
    <property type="molecule type" value="Genomic_DNA"/>
</dbReference>
<evidence type="ECO:0000256" key="1">
    <source>
        <dbReference type="ARBA" id="ARBA00009437"/>
    </source>
</evidence>
<evidence type="ECO:0000256" key="3">
    <source>
        <dbReference type="ARBA" id="ARBA00023125"/>
    </source>
</evidence>
<feature type="domain" description="HTH lysR-type" evidence="5">
    <location>
        <begin position="6"/>
        <end position="63"/>
    </location>
</feature>
<dbReference type="Proteomes" id="UP000765845">
    <property type="component" value="Unassembled WGS sequence"/>
</dbReference>
<reference evidence="6 7" key="1">
    <citation type="submission" date="2020-04" db="EMBL/GenBank/DDBJ databases">
        <authorList>
            <person name="Yoon J."/>
        </authorList>
    </citation>
    <scope>NUCLEOTIDE SEQUENCE [LARGE SCALE GENOMIC DNA]</scope>
    <source>
        <strain evidence="6 7">KMU-166</strain>
    </source>
</reference>
<dbReference type="Gene3D" id="1.10.10.10">
    <property type="entry name" value="Winged helix-like DNA-binding domain superfamily/Winged helix DNA-binding domain"/>
    <property type="match status" value="1"/>
</dbReference>
<dbReference type="Gene3D" id="3.40.190.290">
    <property type="match status" value="1"/>
</dbReference>
<proteinExistence type="inferred from homology"/>
<dbReference type="PROSITE" id="PS50931">
    <property type="entry name" value="HTH_LYSR"/>
    <property type="match status" value="1"/>
</dbReference>